<name>A0ABN9B2Q6_9NEOB</name>
<gene>
    <name evidence="1" type="ORF">SPARVUS_LOCUS1821822</name>
</gene>
<dbReference type="EMBL" id="CATNWA010001706">
    <property type="protein sequence ID" value="CAI9540936.1"/>
    <property type="molecule type" value="Genomic_DNA"/>
</dbReference>
<reference evidence="1" key="1">
    <citation type="submission" date="2023-05" db="EMBL/GenBank/DDBJ databases">
        <authorList>
            <person name="Stuckert A."/>
        </authorList>
    </citation>
    <scope>NUCLEOTIDE SEQUENCE</scope>
</reference>
<keyword evidence="2" id="KW-1185">Reference proteome</keyword>
<accession>A0ABN9B2Q6</accession>
<comment type="caution">
    <text evidence="1">The sequence shown here is derived from an EMBL/GenBank/DDBJ whole genome shotgun (WGS) entry which is preliminary data.</text>
</comment>
<evidence type="ECO:0000313" key="2">
    <source>
        <dbReference type="Proteomes" id="UP001162483"/>
    </source>
</evidence>
<protein>
    <submittedName>
        <fullName evidence="1">Uncharacterized protein</fullName>
    </submittedName>
</protein>
<evidence type="ECO:0000313" key="1">
    <source>
        <dbReference type="EMBL" id="CAI9540936.1"/>
    </source>
</evidence>
<sequence>MFGKSYKIFLTTCRPATAYKRRQGGTRRQKHVLKRLPSKQVGGARARSTCPLGVSSGCQPPGHGRFLPAVFPQLPVSADTEQGCIVYTQPCSVSVL</sequence>
<dbReference type="Proteomes" id="UP001162483">
    <property type="component" value="Unassembled WGS sequence"/>
</dbReference>
<proteinExistence type="predicted"/>
<organism evidence="1 2">
    <name type="scientific">Staurois parvus</name>
    <dbReference type="NCBI Taxonomy" id="386267"/>
    <lineage>
        <taxon>Eukaryota</taxon>
        <taxon>Metazoa</taxon>
        <taxon>Chordata</taxon>
        <taxon>Craniata</taxon>
        <taxon>Vertebrata</taxon>
        <taxon>Euteleostomi</taxon>
        <taxon>Amphibia</taxon>
        <taxon>Batrachia</taxon>
        <taxon>Anura</taxon>
        <taxon>Neobatrachia</taxon>
        <taxon>Ranoidea</taxon>
        <taxon>Ranidae</taxon>
        <taxon>Staurois</taxon>
    </lineage>
</organism>